<dbReference type="SUPFAM" id="SSF53756">
    <property type="entry name" value="UDP-Glycosyltransferase/glycogen phosphorylase"/>
    <property type="match status" value="1"/>
</dbReference>
<dbReference type="Proteomes" id="UP000254282">
    <property type="component" value="Unassembled WGS sequence"/>
</dbReference>
<proteinExistence type="predicted"/>
<dbReference type="PANTHER" id="PTHR12526">
    <property type="entry name" value="GLYCOSYLTRANSFERASE"/>
    <property type="match status" value="1"/>
</dbReference>
<dbReference type="InterPro" id="IPR001296">
    <property type="entry name" value="Glyco_trans_1"/>
</dbReference>
<protein>
    <submittedName>
        <fullName evidence="2">Lipopolysaccharide 1,2-N-acetylglucosaminetransferase</fullName>
    </submittedName>
</protein>
<dbReference type="RefSeq" id="WP_115621533.1">
    <property type="nucleotide sequence ID" value="NZ_UFVR01000004.1"/>
</dbReference>
<gene>
    <name evidence="2" type="ORF">NCTC13532_04030</name>
</gene>
<reference evidence="2 3" key="1">
    <citation type="submission" date="2018-06" db="EMBL/GenBank/DDBJ databases">
        <authorList>
            <consortium name="Pathogen Informatics"/>
            <person name="Doyle S."/>
        </authorList>
    </citation>
    <scope>NUCLEOTIDE SEQUENCE [LARGE SCALE GENOMIC DNA]</scope>
    <source>
        <strain evidence="2 3">NCTC13532</strain>
    </source>
</reference>
<feature type="domain" description="Glycosyl transferase family 1" evidence="1">
    <location>
        <begin position="210"/>
        <end position="340"/>
    </location>
</feature>
<accession>A0A381FPI8</accession>
<evidence type="ECO:0000313" key="3">
    <source>
        <dbReference type="Proteomes" id="UP000254282"/>
    </source>
</evidence>
<name>A0A381FPI8_9FLAO</name>
<dbReference type="GO" id="GO:0016757">
    <property type="term" value="F:glycosyltransferase activity"/>
    <property type="evidence" value="ECO:0007669"/>
    <property type="project" value="InterPro"/>
</dbReference>
<organism evidence="2 3">
    <name type="scientific">Chryseobacterium indoltheticum</name>
    <dbReference type="NCBI Taxonomy" id="254"/>
    <lineage>
        <taxon>Bacteria</taxon>
        <taxon>Pseudomonadati</taxon>
        <taxon>Bacteroidota</taxon>
        <taxon>Flavobacteriia</taxon>
        <taxon>Flavobacteriales</taxon>
        <taxon>Weeksellaceae</taxon>
        <taxon>Chryseobacterium group</taxon>
        <taxon>Chryseobacterium</taxon>
    </lineage>
</organism>
<sequence>MHILHLIKTSEGATWAVNLMRAVREKYPDVRWSVIVPKGGKHFGEYQEICDNVIDFDYSIGTDLLSKGKIFKGIIKDLNPDIIQSWFTQTTLYMRLFLRDFNRPKVFEVVGPAHLEILAFKFGDIWSSSKNDYWITTSKYIYDHYKNGKVPEDRLFLNYAFIDTEKFLSEASLVRQRDLRSEFNIPANYKIIGTASYIYPPKFFQKTGIKGHEILLEAFKVLLAKRNDIVLIIAGGTFGGNVSYEKILKEKAMKISKERIFFTGSYIHVNEVISNYDVFVYLSKSENLGGVYESLLLEIPTVSSDRGALPELVINNYTGYNVSLTNPSVIAKKIELLLSRTNTFSLSGKTKVQAIFDKEEIIDKTYLIYKDLIKRHP</sequence>
<dbReference type="PANTHER" id="PTHR12526:SF636">
    <property type="entry name" value="BLL3647 PROTEIN"/>
    <property type="match status" value="1"/>
</dbReference>
<evidence type="ECO:0000313" key="2">
    <source>
        <dbReference type="EMBL" id="SUX48413.1"/>
    </source>
</evidence>
<dbReference type="EMBL" id="UFVR01000004">
    <property type="protein sequence ID" value="SUX48413.1"/>
    <property type="molecule type" value="Genomic_DNA"/>
</dbReference>
<dbReference type="Gene3D" id="3.40.50.2000">
    <property type="entry name" value="Glycogen Phosphorylase B"/>
    <property type="match status" value="2"/>
</dbReference>
<dbReference type="AlphaFoldDB" id="A0A381FPI8"/>
<evidence type="ECO:0000259" key="1">
    <source>
        <dbReference type="Pfam" id="PF00534"/>
    </source>
</evidence>
<keyword evidence="2" id="KW-0808">Transferase</keyword>
<dbReference type="CDD" id="cd03801">
    <property type="entry name" value="GT4_PimA-like"/>
    <property type="match status" value="1"/>
</dbReference>
<dbReference type="Pfam" id="PF00534">
    <property type="entry name" value="Glycos_transf_1"/>
    <property type="match status" value="1"/>
</dbReference>